<evidence type="ECO:0000313" key="7">
    <source>
        <dbReference type="Proteomes" id="UP001187531"/>
    </source>
</evidence>
<evidence type="ECO:0000256" key="4">
    <source>
        <dbReference type="ARBA" id="ARBA00022753"/>
    </source>
</evidence>
<dbReference type="GO" id="GO:0032456">
    <property type="term" value="P:endocytic recycling"/>
    <property type="evidence" value="ECO:0007669"/>
    <property type="project" value="InterPro"/>
</dbReference>
<dbReference type="PANTHER" id="PTHR13673">
    <property type="entry name" value="ESOPHAGEAL CANCER ASSOCIATED PROTEIN"/>
    <property type="match status" value="1"/>
</dbReference>
<reference evidence="6" key="1">
    <citation type="submission" date="2023-07" db="EMBL/GenBank/DDBJ databases">
        <title>Chromosome-level genome assembly of Artemia franciscana.</title>
        <authorList>
            <person name="Jo E."/>
        </authorList>
    </citation>
    <scope>NUCLEOTIDE SEQUENCE</scope>
    <source>
        <tissue evidence="6">Whole body</tissue>
    </source>
</reference>
<dbReference type="Proteomes" id="UP001187531">
    <property type="component" value="Unassembled WGS sequence"/>
</dbReference>
<keyword evidence="3" id="KW-0813">Transport</keyword>
<accession>A0AA88HN40</accession>
<dbReference type="PANTHER" id="PTHR13673:SF0">
    <property type="entry name" value="VPS35 ENDOSOMAL PROTEIN-SORTING FACTOR-LIKE"/>
    <property type="match status" value="1"/>
</dbReference>
<gene>
    <name evidence="6" type="ORF">QYM36_009159</name>
</gene>
<evidence type="ECO:0000256" key="5">
    <source>
        <dbReference type="ARBA" id="ARBA00022927"/>
    </source>
</evidence>
<dbReference type="AlphaFoldDB" id="A0AA88HN40"/>
<keyword evidence="5" id="KW-0653">Protein transport</keyword>
<comment type="caution">
    <text evidence="6">The sequence shown here is derived from an EMBL/GenBank/DDBJ whole genome shotgun (WGS) entry which is preliminary data.</text>
</comment>
<dbReference type="InterPro" id="IPR029705">
    <property type="entry name" value="VPS35L"/>
</dbReference>
<evidence type="ECO:0000256" key="2">
    <source>
        <dbReference type="ARBA" id="ARBA00010704"/>
    </source>
</evidence>
<proteinExistence type="inferred from homology"/>
<evidence type="ECO:0000256" key="3">
    <source>
        <dbReference type="ARBA" id="ARBA00022448"/>
    </source>
</evidence>
<keyword evidence="4" id="KW-0967">Endosome</keyword>
<keyword evidence="7" id="KW-1185">Reference proteome</keyword>
<organism evidence="6 7">
    <name type="scientific">Artemia franciscana</name>
    <name type="common">Brine shrimp</name>
    <name type="synonym">Artemia sanfranciscana</name>
    <dbReference type="NCBI Taxonomy" id="6661"/>
    <lineage>
        <taxon>Eukaryota</taxon>
        <taxon>Metazoa</taxon>
        <taxon>Ecdysozoa</taxon>
        <taxon>Arthropoda</taxon>
        <taxon>Crustacea</taxon>
        <taxon>Branchiopoda</taxon>
        <taxon>Anostraca</taxon>
        <taxon>Artemiidae</taxon>
        <taxon>Artemia</taxon>
    </lineage>
</organism>
<comment type="subcellular location">
    <subcellularLocation>
        <location evidence="1">Endosome</location>
    </subcellularLocation>
</comment>
<evidence type="ECO:0000256" key="1">
    <source>
        <dbReference type="ARBA" id="ARBA00004177"/>
    </source>
</evidence>
<comment type="similarity">
    <text evidence="2">Belongs to the VPS35L family.</text>
</comment>
<protein>
    <submittedName>
        <fullName evidence="6">Uncharacterized protein</fullName>
    </submittedName>
</protein>
<dbReference type="GO" id="GO:0015031">
    <property type="term" value="P:protein transport"/>
    <property type="evidence" value="ECO:0007669"/>
    <property type="project" value="UniProtKB-KW"/>
</dbReference>
<name>A0AA88HN40_ARTSF</name>
<dbReference type="GO" id="GO:0005768">
    <property type="term" value="C:endosome"/>
    <property type="evidence" value="ECO:0007669"/>
    <property type="project" value="UniProtKB-SubCell"/>
</dbReference>
<sequence>MYHASPNILNEALEGLDPLSALLLDSSHADLEFSAPTSIAHQWDEIMHQTVAVFKLQIESFPEQKTMREKVALRLKQLEGIEKIPEPLSNQTKSQISLDEFYVYIRKTKLEMLELWKSDQRVATLNSILRATLNLTHSLPALPYPLVYSSVCDLLEAFGDLVYNRVICKAGGKSTGQQKENFVSKEASETSKNWLCKISQIPDLVCKLYVEIALIRVHSFAKIEKPEQTLARIFLCICEVTDPVIYIYMLAYLLKSVNNHMHGKVSSSWYEDVWQTTLLNVSEGLPKLQKIPEYEKIQNSVVAGLELLLFGLNWALGSSFWTLENIQKCVSSSQSGVLVHALVKAMPVGYCSEHALYLTEAISGIKGYPIDKIYIALGNKLAQSGVQKSQRRKVLSLAWRGISYSLDIKKFVQVSEAWIAYVIKYHNTKDLDVIIGEIIGGLKSRLQLTKKPLATSEINVLLSLLTKMLHETENFWTLLSLDNFLSFLEMFPKPYARFTASKECLVKAISQKGDIPLFFLLPVLEICRFTYNSLTSTSPEDDKKQVSNLVCGVIKKISTHWDVDAQLDTYVDLRRDFSELEDVLVLLIERCCQLTSETAERKTSTDKSDSFFTTCTAFIFITIPSIRNPKKRLQLYIKSGDSSIKASCYGTAEASLTEAVKLLVPHELLRKEVQEMEWVSFAVELSETILLLPDHPDRGPLFLLSNLCTIVSQQHFNSPEVHLKWLLHMYPLICRILSFEQGIPRHFVELYSGNIDFQLKAKDVKNLLLEEIAELLKNLEDSSNYKSQVLFATNLARSVLMPGISTDQETLKLLLHLIKILVKCSAPQCEVNEIVASLKELLIGSNCEKFIAKIESLVR</sequence>
<evidence type="ECO:0000313" key="6">
    <source>
        <dbReference type="EMBL" id="KAK2714865.1"/>
    </source>
</evidence>
<dbReference type="EMBL" id="JAVRJZ010000013">
    <property type="protein sequence ID" value="KAK2714865.1"/>
    <property type="molecule type" value="Genomic_DNA"/>
</dbReference>